<dbReference type="InterPro" id="IPR050836">
    <property type="entry name" value="SDS22/Internalin_LRR"/>
</dbReference>
<dbReference type="Gene3D" id="2.60.40.10">
    <property type="entry name" value="Immunoglobulins"/>
    <property type="match status" value="1"/>
</dbReference>
<dbReference type="PROSITE" id="PS51450">
    <property type="entry name" value="LRR"/>
    <property type="match status" value="5"/>
</dbReference>
<evidence type="ECO:0000256" key="1">
    <source>
        <dbReference type="ARBA" id="ARBA00022614"/>
    </source>
</evidence>
<comment type="caution">
    <text evidence="4">The sequence shown here is derived from an EMBL/GenBank/DDBJ whole genome shotgun (WGS) entry which is preliminary data.</text>
</comment>
<proteinExistence type="predicted"/>
<evidence type="ECO:0000259" key="3">
    <source>
        <dbReference type="Pfam" id="PF07705"/>
    </source>
</evidence>
<dbReference type="InterPro" id="IPR011635">
    <property type="entry name" value="CARDB"/>
</dbReference>
<dbReference type="EMBL" id="BART01011559">
    <property type="protein sequence ID" value="GAG86639.1"/>
    <property type="molecule type" value="Genomic_DNA"/>
</dbReference>
<dbReference type="InterPro" id="IPR013783">
    <property type="entry name" value="Ig-like_fold"/>
</dbReference>
<dbReference type="PRINTS" id="PR00019">
    <property type="entry name" value="LEURICHRPT"/>
</dbReference>
<dbReference type="Pfam" id="PF07705">
    <property type="entry name" value="CARDB"/>
    <property type="match status" value="1"/>
</dbReference>
<protein>
    <recommendedName>
        <fullName evidence="3">CARDB domain-containing protein</fullName>
    </recommendedName>
</protein>
<dbReference type="InterPro" id="IPR025875">
    <property type="entry name" value="Leu-rich_rpt_4"/>
</dbReference>
<dbReference type="SMART" id="SM00369">
    <property type="entry name" value="LRR_TYP"/>
    <property type="match status" value="4"/>
</dbReference>
<dbReference type="SUPFAM" id="SSF52058">
    <property type="entry name" value="L domain-like"/>
    <property type="match status" value="1"/>
</dbReference>
<dbReference type="SMART" id="SM00365">
    <property type="entry name" value="LRR_SD22"/>
    <property type="match status" value="5"/>
</dbReference>
<dbReference type="Pfam" id="PF12799">
    <property type="entry name" value="LRR_4"/>
    <property type="match status" value="2"/>
</dbReference>
<dbReference type="PANTHER" id="PTHR46652">
    <property type="entry name" value="LEUCINE-RICH REPEAT AND IQ DOMAIN-CONTAINING PROTEIN 1-RELATED"/>
    <property type="match status" value="1"/>
</dbReference>
<feature type="non-terminal residue" evidence="4">
    <location>
        <position position="295"/>
    </location>
</feature>
<dbReference type="InterPro" id="IPR003591">
    <property type="entry name" value="Leu-rich_rpt_typical-subtyp"/>
</dbReference>
<keyword evidence="2" id="KW-0677">Repeat</keyword>
<evidence type="ECO:0000313" key="4">
    <source>
        <dbReference type="EMBL" id="GAG86639.1"/>
    </source>
</evidence>
<accession>X1AUK0</accession>
<keyword evidence="1" id="KW-0433">Leucine-rich repeat</keyword>
<dbReference type="Gene3D" id="3.80.10.10">
    <property type="entry name" value="Ribonuclease Inhibitor"/>
    <property type="match status" value="1"/>
</dbReference>
<dbReference type="InterPro" id="IPR001611">
    <property type="entry name" value="Leu-rich_rpt"/>
</dbReference>
<organism evidence="4">
    <name type="scientific">marine sediment metagenome</name>
    <dbReference type="NCBI Taxonomy" id="412755"/>
    <lineage>
        <taxon>unclassified sequences</taxon>
        <taxon>metagenomes</taxon>
        <taxon>ecological metagenomes</taxon>
    </lineage>
</organism>
<reference evidence="4" key="1">
    <citation type="journal article" date="2014" name="Front. Microbiol.">
        <title>High frequency of phylogenetically diverse reductive dehalogenase-homologous genes in deep subseafloor sedimentary metagenomes.</title>
        <authorList>
            <person name="Kawai M."/>
            <person name="Futagami T."/>
            <person name="Toyoda A."/>
            <person name="Takaki Y."/>
            <person name="Nishi S."/>
            <person name="Hori S."/>
            <person name="Arai W."/>
            <person name="Tsubouchi T."/>
            <person name="Morono Y."/>
            <person name="Uchiyama I."/>
            <person name="Ito T."/>
            <person name="Fujiyama A."/>
            <person name="Inagaki F."/>
            <person name="Takami H."/>
        </authorList>
    </citation>
    <scope>NUCLEOTIDE SEQUENCE</scope>
    <source>
        <strain evidence="4">Expedition CK06-06</strain>
    </source>
</reference>
<sequence>FLVTLVFLLGIMVSGCPSNGGDQVTPSPTPAAFSVSNLAIEPAEVMANEAVTISVSVANTGGSQGSYEAILNINGAPEETKTVTIATGASQSITFSVTREDGGSYTVTVDSLTDSFTVVQEVTFPDSNLEAVIRETINKLQGPIYTSDLESLTRLIAQERGISDLSGLEYCLNLRWLDLGQNNISDLSPLAGLSDLRYLFLQSNNTSDLLPLSSLTNLELLDLSDNNIGDLSPLTGLINLKELDLGDNQISNISPLVGLTDMTRLSLSGNIISELTPLAGLSKLQELYLNENNIS</sequence>
<dbReference type="InterPro" id="IPR032675">
    <property type="entry name" value="LRR_dom_sf"/>
</dbReference>
<dbReference type="PANTHER" id="PTHR46652:SF3">
    <property type="entry name" value="LEUCINE-RICH REPEAT-CONTAINING PROTEIN 9"/>
    <property type="match status" value="1"/>
</dbReference>
<dbReference type="AlphaFoldDB" id="X1AUK0"/>
<name>X1AUK0_9ZZZZ</name>
<feature type="non-terminal residue" evidence="4">
    <location>
        <position position="1"/>
    </location>
</feature>
<gene>
    <name evidence="4" type="ORF">S01H4_24569</name>
</gene>
<evidence type="ECO:0000256" key="2">
    <source>
        <dbReference type="ARBA" id="ARBA00022737"/>
    </source>
</evidence>
<feature type="domain" description="CARDB" evidence="3">
    <location>
        <begin position="37"/>
        <end position="110"/>
    </location>
</feature>